<evidence type="ECO:0000313" key="2">
    <source>
        <dbReference type="Proteomes" id="UP000070544"/>
    </source>
</evidence>
<gene>
    <name evidence="1" type="ORF">M427DRAFT_59628</name>
</gene>
<organism evidence="1 2">
    <name type="scientific">Gonapodya prolifera (strain JEL478)</name>
    <name type="common">Monoblepharis prolifera</name>
    <dbReference type="NCBI Taxonomy" id="1344416"/>
    <lineage>
        <taxon>Eukaryota</taxon>
        <taxon>Fungi</taxon>
        <taxon>Fungi incertae sedis</taxon>
        <taxon>Chytridiomycota</taxon>
        <taxon>Chytridiomycota incertae sedis</taxon>
        <taxon>Monoblepharidomycetes</taxon>
        <taxon>Monoblepharidales</taxon>
        <taxon>Gonapodyaceae</taxon>
        <taxon>Gonapodya</taxon>
    </lineage>
</organism>
<proteinExistence type="predicted"/>
<dbReference type="AlphaFoldDB" id="A0A139A6I1"/>
<accession>A0A139A6I1</accession>
<evidence type="ECO:0000313" key="1">
    <source>
        <dbReference type="EMBL" id="KXS12278.1"/>
    </source>
</evidence>
<protein>
    <submittedName>
        <fullName evidence="1">Uncharacterized protein</fullName>
    </submittedName>
</protein>
<feature type="non-terminal residue" evidence="1">
    <location>
        <position position="1"/>
    </location>
</feature>
<reference evidence="1 2" key="1">
    <citation type="journal article" date="2015" name="Genome Biol. Evol.">
        <title>Phylogenomic analyses indicate that early fungi evolved digesting cell walls of algal ancestors of land plants.</title>
        <authorList>
            <person name="Chang Y."/>
            <person name="Wang S."/>
            <person name="Sekimoto S."/>
            <person name="Aerts A.L."/>
            <person name="Choi C."/>
            <person name="Clum A."/>
            <person name="LaButti K.M."/>
            <person name="Lindquist E.A."/>
            <person name="Yee Ngan C."/>
            <person name="Ohm R.A."/>
            <person name="Salamov A.A."/>
            <person name="Grigoriev I.V."/>
            <person name="Spatafora J.W."/>
            <person name="Berbee M.L."/>
        </authorList>
    </citation>
    <scope>NUCLEOTIDE SEQUENCE [LARGE SCALE GENOMIC DNA]</scope>
    <source>
        <strain evidence="1 2">JEL478</strain>
    </source>
</reference>
<feature type="non-terminal residue" evidence="1">
    <location>
        <position position="107"/>
    </location>
</feature>
<sequence>VQYELLEDQRHQCTTAYSAILKTFRTKFVTKEQISNVWLKACCKVFRLQIRNQSKSELVVIIASILFAQNNVSLPPDWHEEPKAIDVERVITNATQEKEIARIIKEV</sequence>
<keyword evidence="2" id="KW-1185">Reference proteome</keyword>
<dbReference type="EMBL" id="KQ965789">
    <property type="protein sequence ID" value="KXS12278.1"/>
    <property type="molecule type" value="Genomic_DNA"/>
</dbReference>
<dbReference type="Proteomes" id="UP000070544">
    <property type="component" value="Unassembled WGS sequence"/>
</dbReference>
<name>A0A139A6I1_GONPJ</name>